<sequence length="742" mass="85495">MTGCFICNGPHRARDCLKRKKLSALMTADDKRDSDSETPPKVNPLQLLNVINGETPVQKSLMHVHVVVNGVRVKALVDSDATHNFVATREATKLVLKLEEDTSRIKAVNRKAQKIQGIAKNVPMQIGDWKGGLDPTSWWTDGVRREKGQETYVATLIEIKEGQSVEVPDSVVKIFKEFKDMMPTELPKELPPRRLIDHKIELLPGTKAPAQAPYQMPSAELLELFGPEIGLLASANCKRDERKTTCVTWYGSYEFLVMPFGLTNALATFYNLMNDVLFDYLDAFVVVYLDDIVVYSKTLTEHEKHLRLVFQRLRENRLYVKPEKCKFAQEEITFLGHKISAGLIRMDKGNVQAIMEWSVPTKVMKLRFFLGLANYYRRFIKGYSKRVSPLTALLKKDNPWDWSMQYLDLPFEVQTDSLDRALGGVLVQEGHTVAFESRKLNNAEQRYSTHKKEMTVVVHCLQQWSHYLLGSIFTMVTDNVANTFFKTQKKLSPRQARWQEFLADFKFELLHRPGRHNTVADALSKKKVIAYITTLSEVISDFNENIKQAAEQDATYGRWYVPVGGLRKDLLRETHDAKWAGHPDKERTLALLARSYYWPKMGEDVQTYVKSCLVYQMDKTERKKVTGLLQPLPIPERPWENISMDFITGFPKTERINALLEEYLRHYVTATQKNWVDLLDTAHLCYNLERNSATGMHSFELAIGVQPRMLWRWLSKKQEEVVLLLTKWLTPDRRCLMKPGTV</sequence>
<dbReference type="Gene3D" id="3.30.420.10">
    <property type="entry name" value="Ribonuclease H-like superfamily/Ribonuclease H"/>
    <property type="match status" value="1"/>
</dbReference>
<feature type="domain" description="Reverse transcriptase" evidence="8">
    <location>
        <begin position="248"/>
        <end position="339"/>
    </location>
</feature>
<evidence type="ECO:0000256" key="4">
    <source>
        <dbReference type="ARBA" id="ARBA00022722"/>
    </source>
</evidence>
<evidence type="ECO:0000256" key="1">
    <source>
        <dbReference type="ARBA" id="ARBA00012493"/>
    </source>
</evidence>
<dbReference type="CDD" id="cd00303">
    <property type="entry name" value="retropepsin_like"/>
    <property type="match status" value="1"/>
</dbReference>
<keyword evidence="5" id="KW-0255">Endonuclease</keyword>
<dbReference type="EC" id="2.7.7.49" evidence="1"/>
<evidence type="ECO:0000259" key="10">
    <source>
        <dbReference type="Pfam" id="PF17921"/>
    </source>
</evidence>
<dbReference type="GO" id="GO:0004519">
    <property type="term" value="F:endonuclease activity"/>
    <property type="evidence" value="ECO:0007669"/>
    <property type="project" value="UniProtKB-KW"/>
</dbReference>
<dbReference type="Gene3D" id="3.10.10.10">
    <property type="entry name" value="HIV Type 1 Reverse Transcriptase, subunit A, domain 1"/>
    <property type="match status" value="1"/>
</dbReference>
<keyword evidence="2" id="KW-0808">Transferase</keyword>
<dbReference type="InterPro" id="IPR021109">
    <property type="entry name" value="Peptidase_aspartic_dom_sf"/>
</dbReference>
<keyword evidence="7" id="KW-0695">RNA-directed DNA polymerase</keyword>
<evidence type="ECO:0000256" key="7">
    <source>
        <dbReference type="ARBA" id="ARBA00022918"/>
    </source>
</evidence>
<dbReference type="Proteomes" id="UP000288805">
    <property type="component" value="Unassembled WGS sequence"/>
</dbReference>
<dbReference type="InterPro" id="IPR000477">
    <property type="entry name" value="RT_dom"/>
</dbReference>
<organism evidence="11 12">
    <name type="scientific">Vitis vinifera</name>
    <name type="common">Grape</name>
    <dbReference type="NCBI Taxonomy" id="29760"/>
    <lineage>
        <taxon>Eukaryota</taxon>
        <taxon>Viridiplantae</taxon>
        <taxon>Streptophyta</taxon>
        <taxon>Embryophyta</taxon>
        <taxon>Tracheophyta</taxon>
        <taxon>Spermatophyta</taxon>
        <taxon>Magnoliopsida</taxon>
        <taxon>eudicotyledons</taxon>
        <taxon>Gunneridae</taxon>
        <taxon>Pentapetalae</taxon>
        <taxon>rosids</taxon>
        <taxon>Vitales</taxon>
        <taxon>Vitaceae</taxon>
        <taxon>Viteae</taxon>
        <taxon>Vitis</taxon>
    </lineage>
</organism>
<dbReference type="GO" id="GO:0003964">
    <property type="term" value="F:RNA-directed DNA polymerase activity"/>
    <property type="evidence" value="ECO:0007669"/>
    <property type="project" value="UniProtKB-KW"/>
</dbReference>
<dbReference type="CDD" id="cd01647">
    <property type="entry name" value="RT_LTR"/>
    <property type="match status" value="1"/>
</dbReference>
<keyword evidence="4" id="KW-0540">Nuclease</keyword>
<evidence type="ECO:0000256" key="3">
    <source>
        <dbReference type="ARBA" id="ARBA00022695"/>
    </source>
</evidence>
<gene>
    <name evidence="11" type="primary">Tf2-12_76</name>
    <name evidence="11" type="ORF">CK203_046165</name>
</gene>
<dbReference type="InterPro" id="IPR043502">
    <property type="entry name" value="DNA/RNA_pol_sf"/>
</dbReference>
<dbReference type="InterPro" id="IPR050951">
    <property type="entry name" value="Retrovirus_Pol_polyprotein"/>
</dbReference>
<dbReference type="FunFam" id="3.30.70.270:FF:000003">
    <property type="entry name" value="Transposon Ty3-G Gag-Pol polyprotein"/>
    <property type="match status" value="1"/>
</dbReference>
<dbReference type="Pfam" id="PF00078">
    <property type="entry name" value="RVT_1"/>
    <property type="match status" value="1"/>
</dbReference>
<dbReference type="InterPro" id="IPR043128">
    <property type="entry name" value="Rev_trsase/Diguanyl_cyclase"/>
</dbReference>
<evidence type="ECO:0000256" key="2">
    <source>
        <dbReference type="ARBA" id="ARBA00022679"/>
    </source>
</evidence>
<dbReference type="Gene3D" id="2.40.70.10">
    <property type="entry name" value="Acid Proteases"/>
    <property type="match status" value="1"/>
</dbReference>
<evidence type="ECO:0000313" key="12">
    <source>
        <dbReference type="Proteomes" id="UP000288805"/>
    </source>
</evidence>
<accession>A0A438I474</accession>
<feature type="domain" description="Integrase zinc-binding" evidence="10">
    <location>
        <begin position="566"/>
        <end position="620"/>
    </location>
</feature>
<dbReference type="PANTHER" id="PTHR37984:SF5">
    <property type="entry name" value="PROTEIN NYNRIN-LIKE"/>
    <property type="match status" value="1"/>
</dbReference>
<dbReference type="InterPro" id="IPR041373">
    <property type="entry name" value="RT_RNaseH"/>
</dbReference>
<dbReference type="SUPFAM" id="SSF56672">
    <property type="entry name" value="DNA/RNA polymerases"/>
    <property type="match status" value="1"/>
</dbReference>
<dbReference type="InterPro" id="IPR036397">
    <property type="entry name" value="RNaseH_sf"/>
</dbReference>
<dbReference type="GO" id="GO:0003676">
    <property type="term" value="F:nucleic acid binding"/>
    <property type="evidence" value="ECO:0007669"/>
    <property type="project" value="InterPro"/>
</dbReference>
<feature type="domain" description="Reverse transcriptase RNase H-like" evidence="9">
    <location>
        <begin position="408"/>
        <end position="505"/>
    </location>
</feature>
<name>A0A438I474_VITVI</name>
<dbReference type="Pfam" id="PF17917">
    <property type="entry name" value="RT_RNaseH"/>
    <property type="match status" value="1"/>
</dbReference>
<evidence type="ECO:0000259" key="9">
    <source>
        <dbReference type="Pfam" id="PF17917"/>
    </source>
</evidence>
<proteinExistence type="predicted"/>
<dbReference type="PANTHER" id="PTHR37984">
    <property type="entry name" value="PROTEIN CBG26694"/>
    <property type="match status" value="1"/>
</dbReference>
<dbReference type="CDD" id="cd09274">
    <property type="entry name" value="RNase_HI_RT_Ty3"/>
    <property type="match status" value="1"/>
</dbReference>
<dbReference type="GO" id="GO:0016787">
    <property type="term" value="F:hydrolase activity"/>
    <property type="evidence" value="ECO:0007669"/>
    <property type="project" value="UniProtKB-KW"/>
</dbReference>
<comment type="caution">
    <text evidence="11">The sequence shown here is derived from an EMBL/GenBank/DDBJ whole genome shotgun (WGS) entry which is preliminary data.</text>
</comment>
<keyword evidence="6" id="KW-0378">Hydrolase</keyword>
<dbReference type="Gene3D" id="3.30.70.270">
    <property type="match status" value="2"/>
</dbReference>
<keyword evidence="3" id="KW-0548">Nucleotidyltransferase</keyword>
<evidence type="ECO:0000259" key="8">
    <source>
        <dbReference type="Pfam" id="PF00078"/>
    </source>
</evidence>
<dbReference type="Gene3D" id="1.10.340.70">
    <property type="match status" value="1"/>
</dbReference>
<dbReference type="AlphaFoldDB" id="A0A438I474"/>
<dbReference type="InterPro" id="IPR041588">
    <property type="entry name" value="Integrase_H2C2"/>
</dbReference>
<evidence type="ECO:0000313" key="11">
    <source>
        <dbReference type="EMBL" id="RVW91491.1"/>
    </source>
</evidence>
<reference evidence="11 12" key="1">
    <citation type="journal article" date="2018" name="PLoS Genet.">
        <title>Population sequencing reveals clonal diversity and ancestral inbreeding in the grapevine cultivar Chardonnay.</title>
        <authorList>
            <person name="Roach M.J."/>
            <person name="Johnson D.L."/>
            <person name="Bohlmann J."/>
            <person name="van Vuuren H.J."/>
            <person name="Jones S.J."/>
            <person name="Pretorius I.S."/>
            <person name="Schmidt S.A."/>
            <person name="Borneman A.R."/>
        </authorList>
    </citation>
    <scope>NUCLEOTIDE SEQUENCE [LARGE SCALE GENOMIC DNA]</scope>
    <source>
        <strain evidence="12">cv. Chardonnay</strain>
        <tissue evidence="11">Leaf</tissue>
    </source>
</reference>
<dbReference type="EMBL" id="QGNW01000144">
    <property type="protein sequence ID" value="RVW91491.1"/>
    <property type="molecule type" value="Genomic_DNA"/>
</dbReference>
<protein>
    <recommendedName>
        <fullName evidence="1">RNA-directed DNA polymerase</fullName>
        <ecNumber evidence="1">2.7.7.49</ecNumber>
    </recommendedName>
</protein>
<evidence type="ECO:0000256" key="5">
    <source>
        <dbReference type="ARBA" id="ARBA00022759"/>
    </source>
</evidence>
<dbReference type="Pfam" id="PF17921">
    <property type="entry name" value="Integrase_H2C2"/>
    <property type="match status" value="1"/>
</dbReference>
<evidence type="ECO:0000256" key="6">
    <source>
        <dbReference type="ARBA" id="ARBA00022801"/>
    </source>
</evidence>